<organism evidence="2 3">
    <name type="scientific">Ambrosia artemisiifolia</name>
    <name type="common">Common ragweed</name>
    <dbReference type="NCBI Taxonomy" id="4212"/>
    <lineage>
        <taxon>Eukaryota</taxon>
        <taxon>Viridiplantae</taxon>
        <taxon>Streptophyta</taxon>
        <taxon>Embryophyta</taxon>
        <taxon>Tracheophyta</taxon>
        <taxon>Spermatophyta</taxon>
        <taxon>Magnoliopsida</taxon>
        <taxon>eudicotyledons</taxon>
        <taxon>Gunneridae</taxon>
        <taxon>Pentapetalae</taxon>
        <taxon>asterids</taxon>
        <taxon>campanulids</taxon>
        <taxon>Asterales</taxon>
        <taxon>Asteraceae</taxon>
        <taxon>Asteroideae</taxon>
        <taxon>Heliantheae alliance</taxon>
        <taxon>Heliantheae</taxon>
        <taxon>Ambrosia</taxon>
    </lineage>
</organism>
<protein>
    <recommendedName>
        <fullName evidence="4">EF-hand domain-containing protein</fullName>
    </recommendedName>
</protein>
<evidence type="ECO:0000313" key="3">
    <source>
        <dbReference type="Proteomes" id="UP001206925"/>
    </source>
</evidence>
<evidence type="ECO:0008006" key="4">
    <source>
        <dbReference type="Google" id="ProtNLM"/>
    </source>
</evidence>
<proteinExistence type="predicted"/>
<dbReference type="AlphaFoldDB" id="A0AAD5CLE1"/>
<dbReference type="EMBL" id="JAMZMK010007700">
    <property type="protein sequence ID" value="KAI7743684.1"/>
    <property type="molecule type" value="Genomic_DNA"/>
</dbReference>
<reference evidence="2" key="1">
    <citation type="submission" date="2022-06" db="EMBL/GenBank/DDBJ databases">
        <title>Uncovering the hologenomic basis of an extraordinary plant invasion.</title>
        <authorList>
            <person name="Bieker V.C."/>
            <person name="Martin M.D."/>
            <person name="Gilbert T."/>
            <person name="Hodgins K."/>
            <person name="Battlay P."/>
            <person name="Petersen B."/>
            <person name="Wilson J."/>
        </authorList>
    </citation>
    <scope>NUCLEOTIDE SEQUENCE</scope>
    <source>
        <strain evidence="2">AA19_3_7</strain>
        <tissue evidence="2">Leaf</tissue>
    </source>
</reference>
<keyword evidence="3" id="KW-1185">Reference proteome</keyword>
<evidence type="ECO:0000313" key="2">
    <source>
        <dbReference type="EMBL" id="KAI7743684.1"/>
    </source>
</evidence>
<comment type="caution">
    <text evidence="2">The sequence shown here is derived from an EMBL/GenBank/DDBJ whole genome shotgun (WGS) entry which is preliminary data.</text>
</comment>
<feature type="region of interest" description="Disordered" evidence="1">
    <location>
        <begin position="1"/>
        <end position="57"/>
    </location>
</feature>
<evidence type="ECO:0000256" key="1">
    <source>
        <dbReference type="SAM" id="MobiDB-lite"/>
    </source>
</evidence>
<name>A0AAD5CLE1_AMBAR</name>
<accession>A0AAD5CLE1</accession>
<feature type="compositionally biased region" description="Polar residues" evidence="1">
    <location>
        <begin position="46"/>
        <end position="55"/>
    </location>
</feature>
<gene>
    <name evidence="2" type="ORF">M8C21_004132</name>
</gene>
<sequence length="263" mass="29579">MYKEEFGDAEGNCMSSQEHASKSLNNNSSSSEDKEKDLAPMDGHMGQSSDSNPDFFNQMEDSRFVEPQLLSDFVNSQATRGGGGVSLFIELVSFLVISIGHRNNNSGKGDVMEDVFNRMDRDGDGKTRVLESRFVSWVGTQFQLCKEDDRRLNADYRALRQASSFSGDRRWQTGFYICNRREDDDGLQMTHGVSVPTNPSIFKPEARVLMIASRDTGCNFFTFLNSQVFCTLTEQIQRGRAVFGGFSCVRVFISIIVDIMQVQ</sequence>
<dbReference type="Proteomes" id="UP001206925">
    <property type="component" value="Unassembled WGS sequence"/>
</dbReference>